<dbReference type="InterPro" id="IPR014729">
    <property type="entry name" value="Rossmann-like_a/b/a_fold"/>
</dbReference>
<reference evidence="3" key="1">
    <citation type="submission" date="2017-10" db="EMBL/GenBank/DDBJ databases">
        <authorList>
            <person name="Regsiter A."/>
            <person name="William W."/>
        </authorList>
    </citation>
    <scope>NUCLEOTIDE SEQUENCE [LARGE SCALE GENOMIC DNA]</scope>
</reference>
<protein>
    <submittedName>
        <fullName evidence="2">Phosphoadenosine phosphosulfate reductase</fullName>
    </submittedName>
</protein>
<dbReference type="InterPro" id="IPR002500">
    <property type="entry name" value="PAPS_reduct_dom"/>
</dbReference>
<dbReference type="Pfam" id="PF01507">
    <property type="entry name" value="PAPS_reduct"/>
    <property type="match status" value="1"/>
</dbReference>
<dbReference type="AlphaFoldDB" id="A0A2N9AHW6"/>
<sequence>MADPYRIEGPALISFSGGRTSGFMLKHILDAHGGTLPDDVHVAFANTGREMPETLDFVQECSERWGVYIAWLEFDAEAEHRTRIVSHNSAARDGEPLAAVLGTRKMLANPVMRFCTIDSKIKRLQAYARHILGLATWANVVGLRADEPERVAKQHARAASGKDGKNFGHPVMPLAEVGVARRDVAAWWVAQPFDLQLENVGGKTPLGNCDLCFLKGAATIMGILRDRPDLARWWIEQETRFDSTKRPGDFAYFRKDRPSYAEMLRLSQSQGDLLTFTPEEEESLDCACTD</sequence>
<evidence type="ECO:0000313" key="2">
    <source>
        <dbReference type="EMBL" id="SOR26772.1"/>
    </source>
</evidence>
<name>A0A2N9AHW6_METEX</name>
<dbReference type="SUPFAM" id="SSF52402">
    <property type="entry name" value="Adenine nucleotide alpha hydrolases-like"/>
    <property type="match status" value="1"/>
</dbReference>
<evidence type="ECO:0000313" key="3">
    <source>
        <dbReference type="Proteomes" id="UP000233769"/>
    </source>
</evidence>
<feature type="domain" description="Phosphoadenosine phosphosulphate reductase" evidence="1">
    <location>
        <begin position="12"/>
        <end position="162"/>
    </location>
</feature>
<dbReference type="Gene3D" id="3.40.50.620">
    <property type="entry name" value="HUPs"/>
    <property type="match status" value="1"/>
</dbReference>
<accession>A0A2N9AHW6</accession>
<gene>
    <name evidence="2" type="ORF">TK0001_0170</name>
</gene>
<dbReference type="GO" id="GO:0003824">
    <property type="term" value="F:catalytic activity"/>
    <property type="evidence" value="ECO:0007669"/>
    <property type="project" value="InterPro"/>
</dbReference>
<organism evidence="2 3">
    <name type="scientific">Methylorubrum extorquens</name>
    <name type="common">Methylobacterium dichloromethanicum</name>
    <name type="synonym">Methylobacterium extorquens</name>
    <dbReference type="NCBI Taxonomy" id="408"/>
    <lineage>
        <taxon>Bacteria</taxon>
        <taxon>Pseudomonadati</taxon>
        <taxon>Pseudomonadota</taxon>
        <taxon>Alphaproteobacteria</taxon>
        <taxon>Hyphomicrobiales</taxon>
        <taxon>Methylobacteriaceae</taxon>
        <taxon>Methylorubrum</taxon>
    </lineage>
</organism>
<proteinExistence type="predicted"/>
<dbReference type="EMBL" id="LT962688">
    <property type="protein sequence ID" value="SOR26772.1"/>
    <property type="molecule type" value="Genomic_DNA"/>
</dbReference>
<evidence type="ECO:0000259" key="1">
    <source>
        <dbReference type="Pfam" id="PF01507"/>
    </source>
</evidence>
<dbReference type="Proteomes" id="UP000233769">
    <property type="component" value="Chromosome tk0001"/>
</dbReference>